<comment type="caution">
    <text evidence="1">The sequence shown here is derived from an EMBL/GenBank/DDBJ whole genome shotgun (WGS) entry which is preliminary data.</text>
</comment>
<dbReference type="Gene3D" id="3.10.450.620">
    <property type="entry name" value="JHP933, nucleotidyltransferase-like core domain"/>
    <property type="match status" value="1"/>
</dbReference>
<dbReference type="InterPro" id="IPR014942">
    <property type="entry name" value="AbiEii"/>
</dbReference>
<name>A0A0G1C3S0_9BACT</name>
<dbReference type="Pfam" id="PF08843">
    <property type="entry name" value="AbiEii"/>
    <property type="match status" value="1"/>
</dbReference>
<evidence type="ECO:0008006" key="3">
    <source>
        <dbReference type="Google" id="ProtNLM"/>
    </source>
</evidence>
<proteinExistence type="predicted"/>
<dbReference type="Proteomes" id="UP000034213">
    <property type="component" value="Unassembled WGS sequence"/>
</dbReference>
<sequence>MNQARHRMQMINILLKLYKDTSVAGVLGFKGGTAAFLFYDLPRFSVDLDFDLLVDLDNSKREELIQKMTVIFKKDFEIREQSDKRFTLFWLLSYKKGDRQLKIEVSKRKSESKFEDKPFYGVNIPVMRLQDAMANKLMALADRKKFANRDVFDAWYFLSKLEAEEINYDLIKERLGLTPKQLYQKMLKRINKKRGESVLQGMGELLTEKQKIWAKNNLIKELSQLIKIHQDVL</sequence>
<dbReference type="EMBL" id="LCEW01000013">
    <property type="protein sequence ID" value="KKS80207.1"/>
    <property type="molecule type" value="Genomic_DNA"/>
</dbReference>
<evidence type="ECO:0000313" key="1">
    <source>
        <dbReference type="EMBL" id="KKS80207.1"/>
    </source>
</evidence>
<accession>A0A0G1C3S0</accession>
<dbReference type="STRING" id="1618369.UV54_C0013G0007"/>
<dbReference type="AlphaFoldDB" id="A0A0G1C3S0"/>
<organism evidence="1 2">
    <name type="scientific">Candidatus Beckwithbacteria bacterium GW2011_GWA2_43_10</name>
    <dbReference type="NCBI Taxonomy" id="1618369"/>
    <lineage>
        <taxon>Bacteria</taxon>
        <taxon>Candidatus Beckwithiibacteriota</taxon>
    </lineage>
</organism>
<reference evidence="1 2" key="1">
    <citation type="journal article" date="2015" name="Nature">
        <title>rRNA introns, odd ribosomes, and small enigmatic genomes across a large radiation of phyla.</title>
        <authorList>
            <person name="Brown C.T."/>
            <person name="Hug L.A."/>
            <person name="Thomas B.C."/>
            <person name="Sharon I."/>
            <person name="Castelle C.J."/>
            <person name="Singh A."/>
            <person name="Wilkins M.J."/>
            <person name="Williams K.H."/>
            <person name="Banfield J.F."/>
        </authorList>
    </citation>
    <scope>NUCLEOTIDE SEQUENCE [LARGE SCALE GENOMIC DNA]</scope>
</reference>
<gene>
    <name evidence="1" type="ORF">UV54_C0013G0007</name>
</gene>
<evidence type="ECO:0000313" key="2">
    <source>
        <dbReference type="Proteomes" id="UP000034213"/>
    </source>
</evidence>
<protein>
    <recommendedName>
        <fullName evidence="3">Nucleotidyl transferase AbiEii/AbiGii toxin family protein</fullName>
    </recommendedName>
</protein>